<dbReference type="Gene3D" id="3.40.50.12780">
    <property type="entry name" value="N-terminal domain of ligase-like"/>
    <property type="match status" value="1"/>
</dbReference>
<evidence type="ECO:0000313" key="2">
    <source>
        <dbReference type="EMBL" id="GAA0778601.1"/>
    </source>
</evidence>
<dbReference type="EMBL" id="CP158264">
    <property type="protein sequence ID" value="XDJ73596.1"/>
    <property type="molecule type" value="Genomic_DNA"/>
</dbReference>
<dbReference type="GeneID" id="93066390"/>
<accession>A0AB39G3H5</accession>
<dbReference type="EMBL" id="CP158263">
    <property type="protein sequence ID" value="XDJ71323.1"/>
    <property type="molecule type" value="Genomic_DNA"/>
</dbReference>
<dbReference type="EMBL" id="CP158273">
    <property type="protein sequence ID" value="XDJ95209.1"/>
    <property type="molecule type" value="Genomic_DNA"/>
</dbReference>
<evidence type="ECO:0000313" key="17">
    <source>
        <dbReference type="EMBL" id="XDJ94067.1"/>
    </source>
</evidence>
<evidence type="ECO:0000313" key="6">
    <source>
        <dbReference type="EMBL" id="XDJ58770.1"/>
    </source>
</evidence>
<evidence type="ECO:0000313" key="4">
    <source>
        <dbReference type="EMBL" id="XDJ53475.1"/>
    </source>
</evidence>
<name>A0AB39G3H5_9BURK</name>
<dbReference type="EMBL" id="CP158261">
    <property type="protein sequence ID" value="XDJ65476.1"/>
    <property type="molecule type" value="Genomic_DNA"/>
</dbReference>
<feature type="domain" description="AMP-dependent synthetase/ligase" evidence="1">
    <location>
        <begin position="74"/>
        <end position="272"/>
    </location>
</feature>
<evidence type="ECO:0000313" key="9">
    <source>
        <dbReference type="EMBL" id="XDJ65476.1"/>
    </source>
</evidence>
<dbReference type="RefSeq" id="WP_343837240.1">
    <property type="nucleotide sequence ID" value="NZ_BAAAEX010000009.1"/>
</dbReference>
<dbReference type="EMBL" id="CP158257">
    <property type="protein sequence ID" value="XDJ56088.1"/>
    <property type="molecule type" value="Genomic_DNA"/>
</dbReference>
<evidence type="ECO:0000313" key="18">
    <source>
        <dbReference type="EMBL" id="XDJ95209.1"/>
    </source>
</evidence>
<dbReference type="InterPro" id="IPR000873">
    <property type="entry name" value="AMP-dep_synth/lig_dom"/>
</dbReference>
<evidence type="ECO:0000313" key="15">
    <source>
        <dbReference type="EMBL" id="XDJ86892.1"/>
    </source>
</evidence>
<evidence type="ECO:0000313" key="12">
    <source>
        <dbReference type="EMBL" id="XDJ76588.1"/>
    </source>
</evidence>
<dbReference type="KEGG" id="cgin:ABRZ00_02610"/>
<evidence type="ECO:0000313" key="10">
    <source>
        <dbReference type="EMBL" id="XDJ71323.1"/>
    </source>
</evidence>
<reference evidence="2" key="2">
    <citation type="submission" date="2023-12" db="EMBL/GenBank/DDBJ databases">
        <authorList>
            <person name="Sun Q."/>
            <person name="Inoue M."/>
        </authorList>
    </citation>
    <scope>NUCLEOTIDE SEQUENCE</scope>
    <source>
        <strain evidence="2">JCM 15515</strain>
    </source>
</reference>
<dbReference type="EMBL" id="CP158256">
    <property type="protein sequence ID" value="XDJ53475.1"/>
    <property type="molecule type" value="Genomic_DNA"/>
</dbReference>
<dbReference type="GO" id="GO:0016874">
    <property type="term" value="F:ligase activity"/>
    <property type="evidence" value="ECO:0007669"/>
    <property type="project" value="UniProtKB-KW"/>
</dbReference>
<evidence type="ECO:0000259" key="1">
    <source>
        <dbReference type="Pfam" id="PF00501"/>
    </source>
</evidence>
<dbReference type="PANTHER" id="PTHR43845:SF1">
    <property type="entry name" value="BLR5969 PROTEIN"/>
    <property type="match status" value="1"/>
</dbReference>
<evidence type="ECO:0000313" key="3">
    <source>
        <dbReference type="EMBL" id="XDJ44691.1"/>
    </source>
</evidence>
<dbReference type="Proteomes" id="UP001500573">
    <property type="component" value="Unassembled WGS sequence"/>
</dbReference>
<evidence type="ECO:0000313" key="8">
    <source>
        <dbReference type="EMBL" id="XDJ64900.1"/>
    </source>
</evidence>
<dbReference type="SUPFAM" id="SSF56801">
    <property type="entry name" value="Acetyl-CoA synthetase-like"/>
    <property type="match status" value="1"/>
</dbReference>
<dbReference type="EMBL" id="CP158258">
    <property type="protein sequence ID" value="XDJ58770.1"/>
    <property type="molecule type" value="Genomic_DNA"/>
</dbReference>
<evidence type="ECO:0000313" key="5">
    <source>
        <dbReference type="EMBL" id="XDJ56088.1"/>
    </source>
</evidence>
<dbReference type="EMBL" id="BAAAEX010000009">
    <property type="protein sequence ID" value="GAA0778601.1"/>
    <property type="molecule type" value="Genomic_DNA"/>
</dbReference>
<dbReference type="EMBL" id="CP158253">
    <property type="protein sequence ID" value="XDJ44691.1"/>
    <property type="molecule type" value="Genomic_DNA"/>
</dbReference>
<keyword evidence="2" id="KW-0436">Ligase</keyword>
<dbReference type="EMBL" id="CP158271">
    <property type="protein sequence ID" value="XDJ94067.1"/>
    <property type="molecule type" value="Genomic_DNA"/>
</dbReference>
<keyword evidence="20" id="KW-1185">Reference proteome</keyword>
<dbReference type="PANTHER" id="PTHR43845">
    <property type="entry name" value="BLR5969 PROTEIN"/>
    <property type="match status" value="1"/>
</dbReference>
<proteinExistence type="predicted"/>
<protein>
    <submittedName>
        <fullName evidence="14">AMP-binding protein</fullName>
    </submittedName>
    <submittedName>
        <fullName evidence="2">Phenylacetate--CoA ligase</fullName>
    </submittedName>
</protein>
<evidence type="ECO:0000313" key="19">
    <source>
        <dbReference type="EMBL" id="XDJ97857.1"/>
    </source>
</evidence>
<evidence type="ECO:0000313" key="16">
    <source>
        <dbReference type="EMBL" id="XDJ90836.1"/>
    </source>
</evidence>
<evidence type="ECO:0000313" key="20">
    <source>
        <dbReference type="Proteomes" id="UP001500573"/>
    </source>
</evidence>
<evidence type="ECO:0000313" key="13">
    <source>
        <dbReference type="EMBL" id="XDJ81423.1"/>
    </source>
</evidence>
<dbReference type="Gene3D" id="3.30.300.30">
    <property type="match status" value="1"/>
</dbReference>
<organism evidence="14">
    <name type="scientific">Castellaniella ginsengisoli</name>
    <dbReference type="NCBI Taxonomy" id="546114"/>
    <lineage>
        <taxon>Bacteria</taxon>
        <taxon>Pseudomonadati</taxon>
        <taxon>Pseudomonadota</taxon>
        <taxon>Betaproteobacteria</taxon>
        <taxon>Burkholderiales</taxon>
        <taxon>Alcaligenaceae</taxon>
        <taxon>Castellaniella</taxon>
    </lineage>
</organism>
<dbReference type="EMBL" id="CP158268">
    <property type="protein sequence ID" value="XDJ84444.1"/>
    <property type="molecule type" value="Genomic_DNA"/>
</dbReference>
<dbReference type="InterPro" id="IPR045851">
    <property type="entry name" value="AMP-bd_C_sf"/>
</dbReference>
<evidence type="ECO:0000313" key="14">
    <source>
        <dbReference type="EMBL" id="XDJ84444.1"/>
    </source>
</evidence>
<dbReference type="EMBL" id="CP158260">
    <property type="protein sequence ID" value="XDJ64900.1"/>
    <property type="molecule type" value="Genomic_DNA"/>
</dbReference>
<dbReference type="Pfam" id="PF00501">
    <property type="entry name" value="AMP-binding"/>
    <property type="match status" value="1"/>
</dbReference>
<dbReference type="EMBL" id="CP158265">
    <property type="protein sequence ID" value="XDJ76588.1"/>
    <property type="molecule type" value="Genomic_DNA"/>
</dbReference>
<dbReference type="EMBL" id="CP158259">
    <property type="protein sequence ID" value="XDJ60484.1"/>
    <property type="molecule type" value="Genomic_DNA"/>
</dbReference>
<sequence>MTTPTHHPRLAGHLHFVATNSPYYRKLWKGSYAGTHTPLAALPTAALDTYWSANQPDGNQVLTTIQLDGPIFKSGGTTGNPKFSFFSNEDWRALCSAFGAGMKRGGLKPGEPIANMFYGGQMYASFLFIGRAIEQAGEGVQFPLSGAAPEAEIIKTLQQFRIETLAGVPTSLLALLPALAATKPGSIQLKRFLYGGEAIFPDQIAALQRVLPGCAVQSVGIAGVDYGELGWSEPDTHPGIHRCFDDSTVLEILDDSGRQIQEPGDIGELVITNFKRRLMPIVRYPVGDRGQWVDPPGTPFRRFQVLGRSNNCARIGPVSLYAEDVQNVLSHVPGSDCINFQLLIEHIEQRDRCTLRIAVAAPQAVAPGLGQKVIDALHRERPMIADLTGQGVIHPVIVQWVEPRALITNARTGKTPRVVDRRQEPQP</sequence>
<evidence type="ECO:0000313" key="11">
    <source>
        <dbReference type="EMBL" id="XDJ73596.1"/>
    </source>
</evidence>
<evidence type="ECO:0000313" key="7">
    <source>
        <dbReference type="EMBL" id="XDJ60484.1"/>
    </source>
</evidence>
<reference evidence="2 20" key="1">
    <citation type="journal article" date="2019" name="Int. J. Syst. Evol. Microbiol.">
        <title>The Global Catalogue of Microorganisms (GCM) 10K type strain sequencing project: providing services to taxonomists for standard genome sequencing and annotation.</title>
        <authorList>
            <consortium name="The Broad Institute Genomics Platform"/>
            <consortium name="The Broad Institute Genome Sequencing Center for Infectious Disease"/>
            <person name="Wu L."/>
            <person name="Ma J."/>
        </authorList>
    </citation>
    <scope>NUCLEOTIDE SEQUENCE [LARGE SCALE GENOMIC DNA]</scope>
    <source>
        <strain evidence="2 20">JCM 15515</strain>
    </source>
</reference>
<gene>
    <name evidence="6" type="ORF">ABRY90_02305</name>
    <name evidence="9" type="ORF">ABRY91_08520</name>
    <name evidence="7" type="ORF">ABRY92_10840</name>
    <name evidence="17" type="ORF">ABRY95_03370</name>
    <name evidence="13" type="ORF">ABRY96_06800</name>
    <name evidence="11" type="ORF">ABRY97_08115</name>
    <name evidence="15" type="ORF">ABRY98_07950</name>
    <name evidence="5" type="ORF">ABRZ00_02610</name>
    <name evidence="4" type="ORF">ABRZ01_02970</name>
    <name evidence="3" type="ORF">ABRZ02_13765</name>
    <name evidence="8" type="ORF">ABRZ03_06155</name>
    <name evidence="18" type="ORF">ABRZ05_08840</name>
    <name evidence="10" type="ORF">ABRZ06_10370</name>
    <name evidence="14" type="ORF">ABRZ08_09375</name>
    <name evidence="12" type="ORF">ABRZ10_10535</name>
    <name evidence="19" type="ORF">ABRZ11_08495</name>
    <name evidence="16" type="ORF">ABRZ12_00605</name>
    <name evidence="2" type="ORF">GCM10009108_15810</name>
</gene>
<dbReference type="EMBL" id="CP158269">
    <property type="protein sequence ID" value="XDJ86892.1"/>
    <property type="molecule type" value="Genomic_DNA"/>
</dbReference>
<dbReference type="AlphaFoldDB" id="A0AB39G3H5"/>
<dbReference type="EMBL" id="CP158272">
    <property type="protein sequence ID" value="XDJ97857.1"/>
    <property type="molecule type" value="Genomic_DNA"/>
</dbReference>
<reference evidence="14" key="3">
    <citation type="submission" date="2024-05" db="EMBL/GenBank/DDBJ databases">
        <authorList>
            <person name="Luo Y.-C."/>
            <person name="Nicholds J."/>
            <person name="Mortimer T."/>
            <person name="Maboni G."/>
        </authorList>
    </citation>
    <scope>NUCLEOTIDE SEQUENCE</scope>
    <source>
        <strain evidence="18">124370</strain>
        <strain evidence="19">124566</strain>
        <strain evidence="17">124953</strain>
        <strain evidence="16">130308</strain>
        <strain evidence="15">130416</strain>
        <strain evidence="14">140124</strain>
        <strain evidence="13">143751</strain>
        <strain evidence="12">143769</strain>
        <strain evidence="11">143811</strain>
        <strain evidence="10">143936</strain>
        <strain evidence="9">145849</strain>
        <strain evidence="8">145850</strain>
        <strain evidence="7">145852</strain>
        <strain evidence="6">148131</strain>
        <strain evidence="5">150221</strain>
        <strain evidence="4">150964</strain>
        <strain evidence="3">153271</strain>
    </source>
</reference>
<dbReference type="EMBL" id="CP158266">
    <property type="protein sequence ID" value="XDJ81423.1"/>
    <property type="molecule type" value="Genomic_DNA"/>
</dbReference>
<dbReference type="EMBL" id="CP158270">
    <property type="protein sequence ID" value="XDJ90836.1"/>
    <property type="molecule type" value="Genomic_DNA"/>
</dbReference>
<dbReference type="InterPro" id="IPR042099">
    <property type="entry name" value="ANL_N_sf"/>
</dbReference>